<dbReference type="AlphaFoldDB" id="A0A4U1BIC6"/>
<sequence length="183" mass="20733">MAQTHWIVGDFLYLSRERRLRSPDGRWRRLNPKAARVLEVFLTHPGQRLTYTALLELAWDGRIVSDGAIRRVVADLRKAFRDDPRAPQYLQTLQGLGYCWLVAPEAASVVAVKPPGEMGWLLGVAGLVVVALLLMAQQHFGAREGLNRREHRTWPRFSETAQVGWPREVCQPMAGAAQPPLRY</sequence>
<dbReference type="InterPro" id="IPR036388">
    <property type="entry name" value="WH-like_DNA-bd_sf"/>
</dbReference>
<keyword evidence="6" id="KW-1185">Reference proteome</keyword>
<dbReference type="GO" id="GO:0000160">
    <property type="term" value="P:phosphorelay signal transduction system"/>
    <property type="evidence" value="ECO:0007669"/>
    <property type="project" value="InterPro"/>
</dbReference>
<dbReference type="InterPro" id="IPR016032">
    <property type="entry name" value="Sig_transdc_resp-reg_C-effctor"/>
</dbReference>
<dbReference type="PROSITE" id="PS51755">
    <property type="entry name" value="OMPR_PHOB"/>
    <property type="match status" value="1"/>
</dbReference>
<evidence type="ECO:0000256" key="2">
    <source>
        <dbReference type="PROSITE-ProRule" id="PRU01091"/>
    </source>
</evidence>
<gene>
    <name evidence="5" type="ORF">FCL40_00520</name>
</gene>
<name>A0A4U1BIC6_9GAMM</name>
<dbReference type="InterPro" id="IPR001867">
    <property type="entry name" value="OmpR/PhoB-type_DNA-bd"/>
</dbReference>
<dbReference type="GO" id="GO:0006355">
    <property type="term" value="P:regulation of DNA-templated transcription"/>
    <property type="evidence" value="ECO:0007669"/>
    <property type="project" value="InterPro"/>
</dbReference>
<accession>A0A4U1BIC6</accession>
<feature type="transmembrane region" description="Helical" evidence="3">
    <location>
        <begin position="118"/>
        <end position="136"/>
    </location>
</feature>
<dbReference type="Gene3D" id="1.10.10.10">
    <property type="entry name" value="Winged helix-like DNA-binding domain superfamily/Winged helix DNA-binding domain"/>
    <property type="match status" value="1"/>
</dbReference>
<proteinExistence type="predicted"/>
<evidence type="ECO:0000256" key="1">
    <source>
        <dbReference type="ARBA" id="ARBA00023125"/>
    </source>
</evidence>
<dbReference type="SUPFAM" id="SSF46894">
    <property type="entry name" value="C-terminal effector domain of the bipartite response regulators"/>
    <property type="match status" value="1"/>
</dbReference>
<dbReference type="CDD" id="cd00383">
    <property type="entry name" value="trans_reg_C"/>
    <property type="match status" value="1"/>
</dbReference>
<evidence type="ECO:0000313" key="6">
    <source>
        <dbReference type="Proteomes" id="UP000305674"/>
    </source>
</evidence>
<dbReference type="EMBL" id="SWCI01000001">
    <property type="protein sequence ID" value="TKB51073.1"/>
    <property type="molecule type" value="Genomic_DNA"/>
</dbReference>
<keyword evidence="3" id="KW-0472">Membrane</keyword>
<organism evidence="5 6">
    <name type="scientific">Ferrimonas sediminicola</name>
    <dbReference type="NCBI Taxonomy" id="2569538"/>
    <lineage>
        <taxon>Bacteria</taxon>
        <taxon>Pseudomonadati</taxon>
        <taxon>Pseudomonadota</taxon>
        <taxon>Gammaproteobacteria</taxon>
        <taxon>Alteromonadales</taxon>
        <taxon>Ferrimonadaceae</taxon>
        <taxon>Ferrimonas</taxon>
    </lineage>
</organism>
<dbReference type="Proteomes" id="UP000305674">
    <property type="component" value="Unassembled WGS sequence"/>
</dbReference>
<feature type="DNA-binding region" description="OmpR/PhoB-type" evidence="2">
    <location>
        <begin position="3"/>
        <end position="102"/>
    </location>
</feature>
<comment type="caution">
    <text evidence="5">The sequence shown here is derived from an EMBL/GenBank/DDBJ whole genome shotgun (WGS) entry which is preliminary data.</text>
</comment>
<protein>
    <recommendedName>
        <fullName evidence="4">OmpR/PhoB-type domain-containing protein</fullName>
    </recommendedName>
</protein>
<keyword evidence="3" id="KW-1133">Transmembrane helix</keyword>
<feature type="domain" description="OmpR/PhoB-type" evidence="4">
    <location>
        <begin position="3"/>
        <end position="102"/>
    </location>
</feature>
<evidence type="ECO:0000259" key="4">
    <source>
        <dbReference type="PROSITE" id="PS51755"/>
    </source>
</evidence>
<dbReference type="Pfam" id="PF00486">
    <property type="entry name" value="Trans_reg_C"/>
    <property type="match status" value="1"/>
</dbReference>
<dbReference type="RefSeq" id="WP_136850287.1">
    <property type="nucleotide sequence ID" value="NZ_SWCI01000001.1"/>
</dbReference>
<dbReference type="OrthoDB" id="8430416at2"/>
<dbReference type="SMART" id="SM00862">
    <property type="entry name" value="Trans_reg_C"/>
    <property type="match status" value="1"/>
</dbReference>
<keyword evidence="3" id="KW-0812">Transmembrane</keyword>
<dbReference type="GO" id="GO:0003677">
    <property type="term" value="F:DNA binding"/>
    <property type="evidence" value="ECO:0007669"/>
    <property type="project" value="UniProtKB-UniRule"/>
</dbReference>
<reference evidence="5 6" key="1">
    <citation type="submission" date="2019-04" db="EMBL/GenBank/DDBJ databases">
        <authorList>
            <person name="Hwang J.C."/>
        </authorList>
    </citation>
    <scope>NUCLEOTIDE SEQUENCE [LARGE SCALE GENOMIC DNA]</scope>
    <source>
        <strain evidence="5 6">IMCC35001</strain>
    </source>
</reference>
<keyword evidence="1 2" id="KW-0238">DNA-binding</keyword>
<evidence type="ECO:0000313" key="5">
    <source>
        <dbReference type="EMBL" id="TKB51073.1"/>
    </source>
</evidence>
<evidence type="ECO:0000256" key="3">
    <source>
        <dbReference type="SAM" id="Phobius"/>
    </source>
</evidence>